<dbReference type="AlphaFoldDB" id="G3WIQ9"/>
<evidence type="ECO:0000256" key="1">
    <source>
        <dbReference type="ARBA" id="ARBA00006137"/>
    </source>
</evidence>
<reference evidence="3 4" key="1">
    <citation type="journal article" date="2011" name="Proc. Natl. Acad. Sci. U.S.A.">
        <title>Genetic diversity and population structure of the endangered marsupial Sarcophilus harrisii (Tasmanian devil).</title>
        <authorList>
            <person name="Miller W."/>
            <person name="Hayes V.M."/>
            <person name="Ratan A."/>
            <person name="Petersen D.C."/>
            <person name="Wittekindt N.E."/>
            <person name="Miller J."/>
            <person name="Walenz B."/>
            <person name="Knight J."/>
            <person name="Qi J."/>
            <person name="Zhao F."/>
            <person name="Wang Q."/>
            <person name="Bedoya-Reina O.C."/>
            <person name="Katiyar N."/>
            <person name="Tomsho L.P."/>
            <person name="Kasson L.M."/>
            <person name="Hardie R.A."/>
            <person name="Woodbridge P."/>
            <person name="Tindall E.A."/>
            <person name="Bertelsen M.F."/>
            <person name="Dixon D."/>
            <person name="Pyecroft S."/>
            <person name="Helgen K.M."/>
            <person name="Lesk A.M."/>
            <person name="Pringle T.H."/>
            <person name="Patterson N."/>
            <person name="Zhang Y."/>
            <person name="Kreiss A."/>
            <person name="Woods G.M."/>
            <person name="Jones M.E."/>
            <person name="Schuster S.C."/>
        </authorList>
    </citation>
    <scope>NUCLEOTIDE SEQUENCE [LARGE SCALE GENOMIC DNA]</scope>
</reference>
<evidence type="ECO:0000313" key="4">
    <source>
        <dbReference type="Proteomes" id="UP000007648"/>
    </source>
</evidence>
<protein>
    <submittedName>
        <fullName evidence="3">Chromosome 19 open reading frame 25</fullName>
    </submittedName>
</protein>
<comment type="similarity">
    <text evidence="1">Belongs to the UPF0449 family.</text>
</comment>
<dbReference type="PANTHER" id="PTHR34766">
    <property type="entry name" value="UPF0449 PROTEIN C19ORF25"/>
    <property type="match status" value="1"/>
</dbReference>
<dbReference type="HOGENOM" id="CLU_141103_1_0_1"/>
<sequence length="129" mass="14231">MTSKARKRVVLPTRPSPPTVEQILEDVNGALPSDPVFTSFAPQVLEELPATQENKDPEAERERQYQQSRSYVAMNHRLQIACGLLKQKCEELRQAGDSLEQDILEMKQRTLSGAQGSSCLPGVGSSGYS</sequence>
<dbReference type="FunCoup" id="G3WIQ9">
    <property type="interactions" value="530"/>
</dbReference>
<keyword evidence="4" id="KW-1185">Reference proteome</keyword>
<reference evidence="3" key="2">
    <citation type="submission" date="2025-08" db="UniProtKB">
        <authorList>
            <consortium name="Ensembl"/>
        </authorList>
    </citation>
    <scope>IDENTIFICATION</scope>
</reference>
<dbReference type="InterPro" id="IPR028227">
    <property type="entry name" value="UPF0449"/>
</dbReference>
<dbReference type="Proteomes" id="UP000007648">
    <property type="component" value="Unassembled WGS sequence"/>
</dbReference>
<dbReference type="Ensembl" id="ENSSHAT00000015441.2">
    <property type="protein sequence ID" value="ENSSHAP00000015314.2"/>
    <property type="gene ID" value="ENSSHAG00000013054.2"/>
</dbReference>
<dbReference type="InParanoid" id="G3WIQ9"/>
<name>G3WIQ9_SARHA</name>
<proteinExistence type="inferred from homology"/>
<feature type="compositionally biased region" description="Basic and acidic residues" evidence="2">
    <location>
        <begin position="53"/>
        <end position="64"/>
    </location>
</feature>
<gene>
    <name evidence="3" type="primary">C19orf25</name>
</gene>
<dbReference type="GeneTree" id="ENSGT00390000007991"/>
<feature type="region of interest" description="Disordered" evidence="2">
    <location>
        <begin position="110"/>
        <end position="129"/>
    </location>
</feature>
<dbReference type="eggNOG" id="ENOG502SDTN">
    <property type="taxonomic scope" value="Eukaryota"/>
</dbReference>
<accession>G3WIQ9</accession>
<organism evidence="3 4">
    <name type="scientific">Sarcophilus harrisii</name>
    <name type="common">Tasmanian devil</name>
    <name type="synonym">Sarcophilus laniarius</name>
    <dbReference type="NCBI Taxonomy" id="9305"/>
    <lineage>
        <taxon>Eukaryota</taxon>
        <taxon>Metazoa</taxon>
        <taxon>Chordata</taxon>
        <taxon>Craniata</taxon>
        <taxon>Vertebrata</taxon>
        <taxon>Euteleostomi</taxon>
        <taxon>Mammalia</taxon>
        <taxon>Metatheria</taxon>
        <taxon>Dasyuromorphia</taxon>
        <taxon>Dasyuridae</taxon>
        <taxon>Sarcophilus</taxon>
    </lineage>
</organism>
<reference evidence="3" key="3">
    <citation type="submission" date="2025-09" db="UniProtKB">
        <authorList>
            <consortium name="Ensembl"/>
        </authorList>
    </citation>
    <scope>IDENTIFICATION</scope>
</reference>
<dbReference type="STRING" id="9305.ENSSHAP00000015314"/>
<dbReference type="Pfam" id="PF15136">
    <property type="entry name" value="UPF0449"/>
    <property type="match status" value="1"/>
</dbReference>
<evidence type="ECO:0000256" key="2">
    <source>
        <dbReference type="SAM" id="MobiDB-lite"/>
    </source>
</evidence>
<feature type="region of interest" description="Disordered" evidence="2">
    <location>
        <begin position="48"/>
        <end position="67"/>
    </location>
</feature>
<evidence type="ECO:0000313" key="3">
    <source>
        <dbReference type="Ensembl" id="ENSSHAP00000015314.2"/>
    </source>
</evidence>
<dbReference type="PANTHER" id="PTHR34766:SF1">
    <property type="entry name" value="UPF0449 PROTEIN C19ORF25"/>
    <property type="match status" value="1"/>
</dbReference>